<name>A0AAN7K3Q5_9MYRT</name>
<evidence type="ECO:0000256" key="2">
    <source>
        <dbReference type="ARBA" id="ARBA00023015"/>
    </source>
</evidence>
<keyword evidence="3" id="KW-0238">DNA-binding</keyword>
<keyword evidence="5" id="KW-0539">Nucleus</keyword>
<evidence type="ECO:0000256" key="3">
    <source>
        <dbReference type="ARBA" id="ARBA00023125"/>
    </source>
</evidence>
<gene>
    <name evidence="8" type="ORF">SAY87_022397</name>
</gene>
<accession>A0AAN7K3Q5</accession>
<dbReference type="FunFam" id="2.20.25.80:FF:000003">
    <property type="entry name" value="WRKY transcription factor 57"/>
    <property type="match status" value="1"/>
</dbReference>
<keyword evidence="2" id="KW-0805">Transcription regulation</keyword>
<keyword evidence="9" id="KW-1185">Reference proteome</keyword>
<evidence type="ECO:0000313" key="8">
    <source>
        <dbReference type="EMBL" id="KAK4759266.1"/>
    </source>
</evidence>
<dbReference type="GO" id="GO:0005634">
    <property type="term" value="C:nucleus"/>
    <property type="evidence" value="ECO:0007669"/>
    <property type="project" value="UniProtKB-SubCell"/>
</dbReference>
<evidence type="ECO:0000313" key="9">
    <source>
        <dbReference type="Proteomes" id="UP001345219"/>
    </source>
</evidence>
<sequence length="252" mass="28530">MEGDHHHHGHHQHPNYELQVSFFSAGNTQHNNEDESSSNKNKNKNNTTTNAANSQIITGISFIPFEESQVLGFLAPTPPPPPPHQPPPPPPTSQNGHHVVGGDPMTRSYTWGSDQVVGTVDSNSKAAHHNESCSGSAPHDPNNSSWWKNAGIADKGKMKVRRKLREPRFCFQTRSDIDVLDDGYKWRKYGQKVVKNSLHPRSYYRCTHNNCRVKKRVERLSEDCRMVITTYEGRHNHTPCDDSNSEHECFSF</sequence>
<feature type="compositionally biased region" description="Low complexity" evidence="6">
    <location>
        <begin position="38"/>
        <end position="52"/>
    </location>
</feature>
<dbReference type="InterPro" id="IPR003657">
    <property type="entry name" value="WRKY_dom"/>
</dbReference>
<evidence type="ECO:0000256" key="4">
    <source>
        <dbReference type="ARBA" id="ARBA00023163"/>
    </source>
</evidence>
<organism evidence="8 9">
    <name type="scientific">Trapa incisa</name>
    <dbReference type="NCBI Taxonomy" id="236973"/>
    <lineage>
        <taxon>Eukaryota</taxon>
        <taxon>Viridiplantae</taxon>
        <taxon>Streptophyta</taxon>
        <taxon>Embryophyta</taxon>
        <taxon>Tracheophyta</taxon>
        <taxon>Spermatophyta</taxon>
        <taxon>Magnoliopsida</taxon>
        <taxon>eudicotyledons</taxon>
        <taxon>Gunneridae</taxon>
        <taxon>Pentapetalae</taxon>
        <taxon>rosids</taxon>
        <taxon>malvids</taxon>
        <taxon>Myrtales</taxon>
        <taxon>Lythraceae</taxon>
        <taxon>Trapa</taxon>
    </lineage>
</organism>
<dbReference type="AlphaFoldDB" id="A0AAN7K3Q5"/>
<protein>
    <recommendedName>
        <fullName evidence="7">WRKY domain-containing protein</fullName>
    </recommendedName>
</protein>
<evidence type="ECO:0000256" key="6">
    <source>
        <dbReference type="SAM" id="MobiDB-lite"/>
    </source>
</evidence>
<dbReference type="Gene3D" id="2.20.25.80">
    <property type="entry name" value="WRKY domain"/>
    <property type="match status" value="1"/>
</dbReference>
<dbReference type="PROSITE" id="PS50811">
    <property type="entry name" value="WRKY"/>
    <property type="match status" value="1"/>
</dbReference>
<reference evidence="8 9" key="1">
    <citation type="journal article" date="2023" name="Hortic Res">
        <title>Pangenome of water caltrop reveals structural variations and asymmetric subgenome divergence after allopolyploidization.</title>
        <authorList>
            <person name="Zhang X."/>
            <person name="Chen Y."/>
            <person name="Wang L."/>
            <person name="Yuan Y."/>
            <person name="Fang M."/>
            <person name="Shi L."/>
            <person name="Lu R."/>
            <person name="Comes H.P."/>
            <person name="Ma Y."/>
            <person name="Chen Y."/>
            <person name="Huang G."/>
            <person name="Zhou Y."/>
            <person name="Zheng Z."/>
            <person name="Qiu Y."/>
        </authorList>
    </citation>
    <scope>NUCLEOTIDE SEQUENCE [LARGE SCALE GENOMIC DNA]</scope>
    <source>
        <tissue evidence="8">Roots</tissue>
    </source>
</reference>
<dbReference type="EMBL" id="JAXIOK010000011">
    <property type="protein sequence ID" value="KAK4759266.1"/>
    <property type="molecule type" value="Genomic_DNA"/>
</dbReference>
<evidence type="ECO:0000256" key="5">
    <source>
        <dbReference type="ARBA" id="ARBA00023242"/>
    </source>
</evidence>
<dbReference type="SMART" id="SM00774">
    <property type="entry name" value="WRKY"/>
    <property type="match status" value="1"/>
</dbReference>
<proteinExistence type="predicted"/>
<evidence type="ECO:0000259" key="7">
    <source>
        <dbReference type="PROSITE" id="PS50811"/>
    </source>
</evidence>
<dbReference type="Proteomes" id="UP001345219">
    <property type="component" value="Chromosome 17"/>
</dbReference>
<dbReference type="InterPro" id="IPR036576">
    <property type="entry name" value="WRKY_dom_sf"/>
</dbReference>
<evidence type="ECO:0000256" key="1">
    <source>
        <dbReference type="ARBA" id="ARBA00004123"/>
    </source>
</evidence>
<dbReference type="Pfam" id="PF03106">
    <property type="entry name" value="WRKY"/>
    <property type="match status" value="1"/>
</dbReference>
<feature type="domain" description="WRKY" evidence="7">
    <location>
        <begin position="175"/>
        <end position="237"/>
    </location>
</feature>
<dbReference type="SUPFAM" id="SSF101447">
    <property type="entry name" value="Formin homology 2 domain (FH2 domain)"/>
    <property type="match status" value="1"/>
</dbReference>
<dbReference type="PANTHER" id="PTHR31221">
    <property type="entry name" value="WRKY TRANSCRIPTION FACTOR PROTEIN 1-RELATED"/>
    <property type="match status" value="1"/>
</dbReference>
<dbReference type="GO" id="GO:0003700">
    <property type="term" value="F:DNA-binding transcription factor activity"/>
    <property type="evidence" value="ECO:0007669"/>
    <property type="project" value="InterPro"/>
</dbReference>
<dbReference type="GO" id="GO:0043565">
    <property type="term" value="F:sequence-specific DNA binding"/>
    <property type="evidence" value="ECO:0007669"/>
    <property type="project" value="InterPro"/>
</dbReference>
<feature type="compositionally biased region" description="Pro residues" evidence="6">
    <location>
        <begin position="76"/>
        <end position="92"/>
    </location>
</feature>
<comment type="caution">
    <text evidence="8">The sequence shown here is derived from an EMBL/GenBank/DDBJ whole genome shotgun (WGS) entry which is preliminary data.</text>
</comment>
<keyword evidence="4" id="KW-0804">Transcription</keyword>
<dbReference type="InterPro" id="IPR044810">
    <property type="entry name" value="WRKY_plant"/>
</dbReference>
<dbReference type="SUPFAM" id="SSF118290">
    <property type="entry name" value="WRKY DNA-binding domain"/>
    <property type="match status" value="1"/>
</dbReference>
<feature type="region of interest" description="Disordered" evidence="6">
    <location>
        <begin position="27"/>
        <end position="52"/>
    </location>
</feature>
<dbReference type="PANTHER" id="PTHR31221:SF137">
    <property type="entry name" value="WRKY TRANSCRIPTION FACTOR 12-RELATED"/>
    <property type="match status" value="1"/>
</dbReference>
<comment type="subcellular location">
    <subcellularLocation>
        <location evidence="1">Nucleus</location>
    </subcellularLocation>
</comment>
<feature type="region of interest" description="Disordered" evidence="6">
    <location>
        <begin position="72"/>
        <end position="146"/>
    </location>
</feature>